<proteinExistence type="predicted"/>
<dbReference type="GO" id="GO:0004311">
    <property type="term" value="F:geranylgeranyl diphosphate synthase activity"/>
    <property type="evidence" value="ECO:0007669"/>
    <property type="project" value="InterPro"/>
</dbReference>
<dbReference type="UniPathway" id="UPA00799"/>
<dbReference type="PANTHER" id="PTHR31480">
    <property type="entry name" value="BIFUNCTIONAL LYCOPENE CYCLASE/PHYTOENE SYNTHASE"/>
    <property type="match status" value="1"/>
</dbReference>
<dbReference type="PROSITE" id="PS01044">
    <property type="entry name" value="SQUALEN_PHYTOEN_SYN_1"/>
    <property type="match status" value="1"/>
</dbReference>
<gene>
    <name evidence="3" type="ORF">FB474_1929</name>
</gene>
<evidence type="ECO:0000256" key="2">
    <source>
        <dbReference type="ARBA" id="ARBA00022679"/>
    </source>
</evidence>
<dbReference type="SUPFAM" id="SSF48576">
    <property type="entry name" value="Terpenoid synthases"/>
    <property type="match status" value="1"/>
</dbReference>
<dbReference type="Gene3D" id="1.10.600.10">
    <property type="entry name" value="Farnesyl Diphosphate Synthase"/>
    <property type="match status" value="1"/>
</dbReference>
<dbReference type="Proteomes" id="UP000319514">
    <property type="component" value="Unassembled WGS sequence"/>
</dbReference>
<keyword evidence="4" id="KW-1185">Reference proteome</keyword>
<dbReference type="Pfam" id="PF00494">
    <property type="entry name" value="SQS_PSY"/>
    <property type="match status" value="1"/>
</dbReference>
<evidence type="ECO:0000313" key="4">
    <source>
        <dbReference type="Proteomes" id="UP000319514"/>
    </source>
</evidence>
<organism evidence="3 4">
    <name type="scientific">Oryzihumus leptocrescens</name>
    <dbReference type="NCBI Taxonomy" id="297536"/>
    <lineage>
        <taxon>Bacteria</taxon>
        <taxon>Bacillati</taxon>
        <taxon>Actinomycetota</taxon>
        <taxon>Actinomycetes</taxon>
        <taxon>Micrococcales</taxon>
        <taxon>Intrasporangiaceae</taxon>
        <taxon>Oryzihumus</taxon>
    </lineage>
</organism>
<dbReference type="InterPro" id="IPR008949">
    <property type="entry name" value="Isoprenoid_synthase_dom_sf"/>
</dbReference>
<dbReference type="InterPro" id="IPR033904">
    <property type="entry name" value="Trans_IPPS_HH"/>
</dbReference>
<dbReference type="OrthoDB" id="9809458at2"/>
<dbReference type="EMBL" id="VFOQ01000001">
    <property type="protein sequence ID" value="TQL60534.1"/>
    <property type="molecule type" value="Genomic_DNA"/>
</dbReference>
<dbReference type="InterPro" id="IPR044843">
    <property type="entry name" value="Trans_IPPS_bact-type"/>
</dbReference>
<comment type="pathway">
    <text evidence="1">Carotenoid biosynthesis; phytoene biosynthesis.</text>
</comment>
<dbReference type="SFLD" id="SFLDG01018">
    <property type="entry name" value="Squalene/Phytoene_Synthase_Lik"/>
    <property type="match status" value="1"/>
</dbReference>
<name>A0A542ZJM7_9MICO</name>
<protein>
    <submittedName>
        <fullName evidence="3">Phytoene synthase</fullName>
    </submittedName>
</protein>
<dbReference type="InterPro" id="IPR002060">
    <property type="entry name" value="Squ/phyt_synthse"/>
</dbReference>
<dbReference type="GO" id="GO:0016117">
    <property type="term" value="P:carotenoid biosynthetic process"/>
    <property type="evidence" value="ECO:0007669"/>
    <property type="project" value="UniProtKB-ARBA"/>
</dbReference>
<dbReference type="GO" id="GO:0051996">
    <property type="term" value="F:squalene synthase [NAD(P)H] activity"/>
    <property type="evidence" value="ECO:0007669"/>
    <property type="project" value="InterPro"/>
</dbReference>
<accession>A0A542ZJM7</accession>
<evidence type="ECO:0000256" key="1">
    <source>
        <dbReference type="ARBA" id="ARBA00004684"/>
    </source>
</evidence>
<dbReference type="SFLD" id="SFLDS00005">
    <property type="entry name" value="Isoprenoid_Synthase_Type_I"/>
    <property type="match status" value="1"/>
</dbReference>
<dbReference type="CDD" id="cd00683">
    <property type="entry name" value="Trans_IPPS_HH"/>
    <property type="match status" value="1"/>
</dbReference>
<dbReference type="AlphaFoldDB" id="A0A542ZJM7"/>
<dbReference type="SFLD" id="SFLDG01212">
    <property type="entry name" value="Phytoene_synthase_like"/>
    <property type="match status" value="1"/>
</dbReference>
<dbReference type="InterPro" id="IPR019845">
    <property type="entry name" value="Squalene/phytoene_synthase_CS"/>
</dbReference>
<dbReference type="RefSeq" id="WP_141789911.1">
    <property type="nucleotide sequence ID" value="NZ_BAAAKX010000002.1"/>
</dbReference>
<dbReference type="PROSITE" id="PS01045">
    <property type="entry name" value="SQUALEN_PHYTOEN_SYN_2"/>
    <property type="match status" value="1"/>
</dbReference>
<comment type="caution">
    <text evidence="3">The sequence shown here is derived from an EMBL/GenBank/DDBJ whole genome shotgun (WGS) entry which is preliminary data.</text>
</comment>
<sequence length="315" mass="34734">MRPFTHPPRPELVAAYVQCRRIHAHYGRTYYLATRLLPPERRPHVWALYAFARVADEIVDNAAGGDPRRLTGWSEHALAALRAAEPPHPRLEPVLAATWHTMRAYDLDPGLLEEFLASMAMDLTVTRYATWADLRGYMRGSAAVIGELMAPVLGASGPEALHCAGTLGEAFQLTNFVRDVAEDLDRGRIYLPGEDLRRCGVSEDALAQAVRCGQPDPAVRTLVAVQVRRALDLYEQARPGLAMVDASARPCLEAAFTLYRAILWQVVDHDFDVFAGRLSVPRRARALTAGRVVAAAGVNRLAVRGGRRPPRRSCS</sequence>
<keyword evidence="2" id="KW-0808">Transferase</keyword>
<evidence type="ECO:0000313" key="3">
    <source>
        <dbReference type="EMBL" id="TQL60534.1"/>
    </source>
</evidence>
<reference evidence="3 4" key="1">
    <citation type="submission" date="2019-06" db="EMBL/GenBank/DDBJ databases">
        <title>Sequencing the genomes of 1000 actinobacteria strains.</title>
        <authorList>
            <person name="Klenk H.-P."/>
        </authorList>
    </citation>
    <scope>NUCLEOTIDE SEQUENCE [LARGE SCALE GENOMIC DNA]</scope>
    <source>
        <strain evidence="3 4">DSM 18082</strain>
    </source>
</reference>